<dbReference type="SUPFAM" id="SSF103473">
    <property type="entry name" value="MFS general substrate transporter"/>
    <property type="match status" value="1"/>
</dbReference>
<evidence type="ECO:0000256" key="2">
    <source>
        <dbReference type="ARBA" id="ARBA00022448"/>
    </source>
</evidence>
<accession>A0A0W1RWQ7</accession>
<dbReference type="PROSITE" id="PS50850">
    <property type="entry name" value="MFS"/>
    <property type="match status" value="1"/>
</dbReference>
<keyword evidence="3 6" id="KW-0812">Transmembrane</keyword>
<reference evidence="8 9" key="1">
    <citation type="submission" date="2015-12" db="EMBL/GenBank/DDBJ databases">
        <title>Haloferax profundi sp. nov. isolated from the Discovery deep brine-seawater interface in the Red Sea.</title>
        <authorList>
            <person name="Zhang G."/>
            <person name="Stingl U."/>
            <person name="Rashid M."/>
        </authorList>
    </citation>
    <scope>NUCLEOTIDE SEQUENCE [LARGE SCALE GENOMIC DNA]</scope>
    <source>
        <strain evidence="8 9">SB29</strain>
    </source>
</reference>
<feature type="transmembrane region" description="Helical" evidence="6">
    <location>
        <begin position="226"/>
        <end position="246"/>
    </location>
</feature>
<dbReference type="EMBL" id="LOPV01000471">
    <property type="protein sequence ID" value="KTG18092.1"/>
    <property type="molecule type" value="Genomic_DNA"/>
</dbReference>
<organism evidence="8 9">
    <name type="scientific">Haloferax profundi</name>
    <dbReference type="NCBI Taxonomy" id="1544718"/>
    <lineage>
        <taxon>Archaea</taxon>
        <taxon>Methanobacteriati</taxon>
        <taxon>Methanobacteriota</taxon>
        <taxon>Stenosarchaea group</taxon>
        <taxon>Halobacteria</taxon>
        <taxon>Halobacteriales</taxon>
        <taxon>Haloferacaceae</taxon>
        <taxon>Haloferax</taxon>
    </lineage>
</organism>
<dbReference type="InterPro" id="IPR036259">
    <property type="entry name" value="MFS_trans_sf"/>
</dbReference>
<feature type="transmembrane region" description="Helical" evidence="6">
    <location>
        <begin position="296"/>
        <end position="318"/>
    </location>
</feature>
<dbReference type="PANTHER" id="PTHR23504">
    <property type="entry name" value="MAJOR FACILITATOR SUPERFAMILY DOMAIN-CONTAINING PROTEIN 10"/>
    <property type="match status" value="1"/>
</dbReference>
<feature type="transmembrane region" description="Helical" evidence="6">
    <location>
        <begin position="12"/>
        <end position="37"/>
    </location>
</feature>
<evidence type="ECO:0000256" key="4">
    <source>
        <dbReference type="ARBA" id="ARBA00022989"/>
    </source>
</evidence>
<feature type="domain" description="Major facilitator superfamily (MFS) profile" evidence="7">
    <location>
        <begin position="9"/>
        <end position="428"/>
    </location>
</feature>
<dbReference type="InterPro" id="IPR020846">
    <property type="entry name" value="MFS_dom"/>
</dbReference>
<protein>
    <submittedName>
        <fullName evidence="8">MFS transporter</fullName>
    </submittedName>
</protein>
<dbReference type="OrthoDB" id="341449at2157"/>
<evidence type="ECO:0000256" key="3">
    <source>
        <dbReference type="ARBA" id="ARBA00022692"/>
    </source>
</evidence>
<feature type="transmembrane region" description="Helical" evidence="6">
    <location>
        <begin position="75"/>
        <end position="94"/>
    </location>
</feature>
<name>A0A0W1RWQ7_9EURY</name>
<gene>
    <name evidence="8" type="ORF">AUR66_02600</name>
</gene>
<feature type="transmembrane region" description="Helical" evidence="6">
    <location>
        <begin position="266"/>
        <end position="284"/>
    </location>
</feature>
<dbReference type="GO" id="GO:0016020">
    <property type="term" value="C:membrane"/>
    <property type="evidence" value="ECO:0007669"/>
    <property type="project" value="UniProtKB-SubCell"/>
</dbReference>
<evidence type="ECO:0000256" key="5">
    <source>
        <dbReference type="ARBA" id="ARBA00023136"/>
    </source>
</evidence>
<comment type="caution">
    <text evidence="8">The sequence shown here is derived from an EMBL/GenBank/DDBJ whole genome shotgun (WGS) entry which is preliminary data.</text>
</comment>
<evidence type="ECO:0000256" key="6">
    <source>
        <dbReference type="SAM" id="Phobius"/>
    </source>
</evidence>
<dbReference type="InterPro" id="IPR001958">
    <property type="entry name" value="Tet-R_TetA/multi-R_MdtG-like"/>
</dbReference>
<dbReference type="RefSeq" id="WP_058573170.1">
    <property type="nucleotide sequence ID" value="NZ_LOPV01000471.1"/>
</dbReference>
<evidence type="ECO:0000259" key="7">
    <source>
        <dbReference type="PROSITE" id="PS50850"/>
    </source>
</evidence>
<feature type="transmembrane region" description="Helical" evidence="6">
    <location>
        <begin position="401"/>
        <end position="421"/>
    </location>
</feature>
<dbReference type="GO" id="GO:0022857">
    <property type="term" value="F:transmembrane transporter activity"/>
    <property type="evidence" value="ECO:0007669"/>
    <property type="project" value="InterPro"/>
</dbReference>
<evidence type="ECO:0000313" key="9">
    <source>
        <dbReference type="Proteomes" id="UP000053157"/>
    </source>
</evidence>
<dbReference type="PRINTS" id="PR01035">
    <property type="entry name" value="TCRTETA"/>
</dbReference>
<keyword evidence="5 6" id="KW-0472">Membrane</keyword>
<dbReference type="Gene3D" id="1.20.1250.20">
    <property type="entry name" value="MFS general substrate transporter like domains"/>
    <property type="match status" value="1"/>
</dbReference>
<dbReference type="InterPro" id="IPR011701">
    <property type="entry name" value="MFS"/>
</dbReference>
<keyword evidence="4 6" id="KW-1133">Transmembrane helix</keyword>
<evidence type="ECO:0000313" key="8">
    <source>
        <dbReference type="EMBL" id="KTG18092.1"/>
    </source>
</evidence>
<dbReference type="AlphaFoldDB" id="A0A0W1RWQ7"/>
<comment type="subcellular location">
    <subcellularLocation>
        <location evidence="1">Membrane</location>
        <topology evidence="1">Multi-pass membrane protein</topology>
    </subcellularLocation>
</comment>
<feature type="transmembrane region" description="Helical" evidence="6">
    <location>
        <begin position="338"/>
        <end position="363"/>
    </location>
</feature>
<feature type="transmembrane region" description="Helical" evidence="6">
    <location>
        <begin position="43"/>
        <end position="63"/>
    </location>
</feature>
<sequence length="434" mass="44843">MTVDNPRRALGVVFFIVFVDLLGFGILIPVIPLYALSFGATEFVGSLLIASYSAMQFLAAPLLGRLSDAHGRRPVLLLSLTGSVIAWTLFGIAGSLAVLFAARMLAGTMGGNIATAQAYIADITPPEDRAKGLGLLGAAFGLGFVFGPALGGFFASDTVVAVARDVLPAIVPVSEFSLPSFAAAVITGTNLVVAFFVLPESRPPEEREPAADKPSRIDQLLTALRTHGLGALVASFFLVSFAFSALESQFIFLTNDQYGYGATENAIILTYVGVVLAIVQGGLVGPLTDRFGEYRLAVGGTAIQVFTLAAVPFSPVFGSYLPSVGTLLPIGPALPPGVIALLVVMTPLSFGNALTNVSLNTLVSRSASDDEQGGAFGLTQSAGSLARTFGPALAGGLYTGLAFWAPFVAGGLLMIPILLLLGQLDREVIAATTA</sequence>
<feature type="transmembrane region" description="Helical" evidence="6">
    <location>
        <begin position="133"/>
        <end position="156"/>
    </location>
</feature>
<feature type="transmembrane region" description="Helical" evidence="6">
    <location>
        <begin position="176"/>
        <end position="198"/>
    </location>
</feature>
<dbReference type="PANTHER" id="PTHR23504:SF15">
    <property type="entry name" value="MAJOR FACILITATOR SUPERFAMILY (MFS) PROFILE DOMAIN-CONTAINING PROTEIN"/>
    <property type="match status" value="1"/>
</dbReference>
<proteinExistence type="predicted"/>
<evidence type="ECO:0000256" key="1">
    <source>
        <dbReference type="ARBA" id="ARBA00004141"/>
    </source>
</evidence>
<keyword evidence="9" id="KW-1185">Reference proteome</keyword>
<dbReference type="CDD" id="cd17330">
    <property type="entry name" value="MFS_SLC46_TetA_like"/>
    <property type="match status" value="1"/>
</dbReference>
<keyword evidence="2" id="KW-0813">Transport</keyword>
<dbReference type="Pfam" id="PF07690">
    <property type="entry name" value="MFS_1"/>
    <property type="match status" value="1"/>
</dbReference>
<dbReference type="Proteomes" id="UP000053157">
    <property type="component" value="Unassembled WGS sequence"/>
</dbReference>